<evidence type="ECO:0000256" key="1">
    <source>
        <dbReference type="SAM" id="Phobius"/>
    </source>
</evidence>
<comment type="caution">
    <text evidence="2">The sequence shown here is derived from an EMBL/GenBank/DDBJ whole genome shotgun (WGS) entry which is preliminary data.</text>
</comment>
<feature type="transmembrane region" description="Helical" evidence="1">
    <location>
        <begin position="80"/>
        <end position="99"/>
    </location>
</feature>
<accession>A0A2N8KV20</accession>
<dbReference type="OrthoDB" id="8565963at2"/>
<gene>
    <name evidence="2" type="ORF">C1O66_07025</name>
</gene>
<feature type="transmembrane region" description="Helical" evidence="1">
    <location>
        <begin position="119"/>
        <end position="140"/>
    </location>
</feature>
<dbReference type="AlphaFoldDB" id="A0A2N8KV20"/>
<sequence>MDFAQMQETWLAMAADRRALWWQGAAGFALAALLPLLLELLYFRRQAKAGSWLKLRLLSLLMAPLCFAVVWLPARAVSGPMALGVFYLLLLTVGPGLWFGSHAWLGRRLRPPMSWLESLVMAVLGLVLLFGLPLMAAQMAEMEMAKEARQLSASPRQAPDESLLPHRVLPPKLYRMPGVGLVWTQSLIAPEGLRLLSIDQRVAGPWYPSAGVSHPQFCMQGGDLHLMWSSQEPTPQLRLHWRDAYGQNHKASHFPATRPTAEGSEAEEFRIGFRPRGLDPSAPIPRSRVYLSVILEAGLEPYMRALSQNDPEDPQDSDCILPGYQRPKIGHEGDIVQVGLTFQAPSGQPWPRADFRR</sequence>
<feature type="transmembrane region" description="Helical" evidence="1">
    <location>
        <begin position="55"/>
        <end position="74"/>
    </location>
</feature>
<keyword evidence="3" id="KW-1185">Reference proteome</keyword>
<protein>
    <submittedName>
        <fullName evidence="2">Uncharacterized protein</fullName>
    </submittedName>
</protein>
<evidence type="ECO:0000313" key="3">
    <source>
        <dbReference type="Proteomes" id="UP000235916"/>
    </source>
</evidence>
<keyword evidence="1" id="KW-0472">Membrane</keyword>
<proteinExistence type="predicted"/>
<keyword evidence="1" id="KW-1133">Transmembrane helix</keyword>
<reference evidence="2 3" key="1">
    <citation type="submission" date="2018-01" db="EMBL/GenBank/DDBJ databases">
        <title>Draft genome sequence of Paucibacter aquatile CR182 isolated from freshwater of the Nakdong River.</title>
        <authorList>
            <person name="Choi A."/>
            <person name="Chung E.J."/>
        </authorList>
    </citation>
    <scope>NUCLEOTIDE SEQUENCE [LARGE SCALE GENOMIC DNA]</scope>
    <source>
        <strain evidence="2 3">CR182</strain>
    </source>
</reference>
<dbReference type="RefSeq" id="WP_102767226.1">
    <property type="nucleotide sequence ID" value="NZ_POSP01000003.1"/>
</dbReference>
<organism evidence="2 3">
    <name type="scientific">Kinneretia aquatilis</name>
    <dbReference type="NCBI Taxonomy" id="2070761"/>
    <lineage>
        <taxon>Bacteria</taxon>
        <taxon>Pseudomonadati</taxon>
        <taxon>Pseudomonadota</taxon>
        <taxon>Betaproteobacteria</taxon>
        <taxon>Burkholderiales</taxon>
        <taxon>Sphaerotilaceae</taxon>
        <taxon>Roseateles</taxon>
    </lineage>
</organism>
<dbReference type="Proteomes" id="UP000235916">
    <property type="component" value="Unassembled WGS sequence"/>
</dbReference>
<dbReference type="EMBL" id="POSP01000003">
    <property type="protein sequence ID" value="PND37307.1"/>
    <property type="molecule type" value="Genomic_DNA"/>
</dbReference>
<keyword evidence="1" id="KW-0812">Transmembrane</keyword>
<feature type="transmembrane region" description="Helical" evidence="1">
    <location>
        <begin position="20"/>
        <end position="43"/>
    </location>
</feature>
<evidence type="ECO:0000313" key="2">
    <source>
        <dbReference type="EMBL" id="PND37307.1"/>
    </source>
</evidence>
<name>A0A2N8KV20_9BURK</name>